<dbReference type="EMBL" id="VCQT01000040">
    <property type="protein sequence ID" value="TMW11646.1"/>
    <property type="molecule type" value="Genomic_DNA"/>
</dbReference>
<sequence length="360" mass="38141">MSAALRPRWPALLALLPALLLSACDATDTATPAEPDAGSPQPGRPTGAAPGGDGNTDLRPLNDQAGATALGNQRQAWRDALDALLDAPDPDSLAGARTAWADLYAAFNDHYLSLAAVACQRGVPERLERLDDWPFYPAYVDALPAWPDSGIVNDPALELTAANLRRQQGATGEGEVALGFQPLRLLVAGVAEAPRRAADFRAGRQEAAVPSSTVEQDAAVQVDAPARRRAYLRLADEQLQADLDALGDDAAGDPDSLRCALGTLDRRLTQLDRQRGATDPQAGLYLSPRSIELIDASQPEAALSQLADDDNAALREALEARWPGFTDALEQARESGDWTPLRGWLHPASHGVQPAAAVRG</sequence>
<evidence type="ECO:0000256" key="2">
    <source>
        <dbReference type="ARBA" id="ARBA00022729"/>
    </source>
</evidence>
<keyword evidence="2 4" id="KW-0732">Signal</keyword>
<evidence type="ECO:0000313" key="6">
    <source>
        <dbReference type="EMBL" id="TMW11646.1"/>
    </source>
</evidence>
<feature type="signal peptide" evidence="4">
    <location>
        <begin position="1"/>
        <end position="26"/>
    </location>
</feature>
<evidence type="ECO:0000313" key="7">
    <source>
        <dbReference type="Proteomes" id="UP000739180"/>
    </source>
</evidence>
<feature type="chain" id="PRO_5046799825" description="Imelysin-like domain-containing protein" evidence="4">
    <location>
        <begin position="27"/>
        <end position="360"/>
    </location>
</feature>
<comment type="subcellular location">
    <subcellularLocation>
        <location evidence="1">Cell envelope</location>
    </subcellularLocation>
</comment>
<evidence type="ECO:0000256" key="4">
    <source>
        <dbReference type="SAM" id="SignalP"/>
    </source>
</evidence>
<organism evidence="6 7">
    <name type="scientific">Alloalcanivorax gelatiniphagus</name>
    <dbReference type="NCBI Taxonomy" id="1194167"/>
    <lineage>
        <taxon>Bacteria</taxon>
        <taxon>Pseudomonadati</taxon>
        <taxon>Pseudomonadota</taxon>
        <taxon>Gammaproteobacteria</taxon>
        <taxon>Oceanospirillales</taxon>
        <taxon>Alcanivoracaceae</taxon>
        <taxon>Alloalcanivorax</taxon>
    </lineage>
</organism>
<feature type="region of interest" description="Disordered" evidence="3">
    <location>
        <begin position="29"/>
        <end position="63"/>
    </location>
</feature>
<accession>A0ABY2XKA1</accession>
<comment type="caution">
    <text evidence="6">The sequence shown here is derived from an EMBL/GenBank/DDBJ whole genome shotgun (WGS) entry which is preliminary data.</text>
</comment>
<keyword evidence="7" id="KW-1185">Reference proteome</keyword>
<dbReference type="Pfam" id="PF09375">
    <property type="entry name" value="Peptidase_M75"/>
    <property type="match status" value="1"/>
</dbReference>
<evidence type="ECO:0000256" key="1">
    <source>
        <dbReference type="ARBA" id="ARBA00004196"/>
    </source>
</evidence>
<evidence type="ECO:0000259" key="5">
    <source>
        <dbReference type="Pfam" id="PF09375"/>
    </source>
</evidence>
<dbReference type="PROSITE" id="PS51257">
    <property type="entry name" value="PROKAR_LIPOPROTEIN"/>
    <property type="match status" value="1"/>
</dbReference>
<dbReference type="Proteomes" id="UP000739180">
    <property type="component" value="Unassembled WGS sequence"/>
</dbReference>
<reference evidence="6 7" key="1">
    <citation type="submission" date="2019-05" db="EMBL/GenBank/DDBJ databases">
        <title>Genome of Alcanivorax gelatiniphagus, an oil degrading marine bacteria.</title>
        <authorList>
            <person name="Kwon K.K."/>
        </authorList>
    </citation>
    <scope>NUCLEOTIDE SEQUENCE [LARGE SCALE GENOMIC DNA]</scope>
    <source>
        <strain evidence="6 7">MEBiC 08158</strain>
    </source>
</reference>
<dbReference type="InterPro" id="IPR038352">
    <property type="entry name" value="Imelysin_sf"/>
</dbReference>
<gene>
    <name evidence="6" type="ORF">FGS76_13805</name>
</gene>
<dbReference type="RefSeq" id="WP_138773244.1">
    <property type="nucleotide sequence ID" value="NZ_VCQT01000040.1"/>
</dbReference>
<protein>
    <recommendedName>
        <fullName evidence="5">Imelysin-like domain-containing protein</fullName>
    </recommendedName>
</protein>
<evidence type="ECO:0000256" key="3">
    <source>
        <dbReference type="SAM" id="MobiDB-lite"/>
    </source>
</evidence>
<proteinExistence type="predicted"/>
<name>A0ABY2XKA1_9GAMM</name>
<dbReference type="InterPro" id="IPR018976">
    <property type="entry name" value="Imelysin-like"/>
</dbReference>
<feature type="domain" description="Imelysin-like" evidence="5">
    <location>
        <begin position="65"/>
        <end position="258"/>
    </location>
</feature>
<dbReference type="Gene3D" id="1.20.1420.20">
    <property type="entry name" value="M75 peptidase, HXXE motif"/>
    <property type="match status" value="1"/>
</dbReference>